<keyword evidence="7" id="KW-0378">Hydrolase</keyword>
<sequence>MSEVSKPAGSLVIIGGALRYNNHEVWQRIVELSGGKGAKIAVFPTASRNPQKTNYTVNALNEQGAEAIAIPVAVKNRDVDYRKAVYDPQLLAQVRECNGVFFTGGDQSYITQALYAESGGHTPMLDVIWEIYRQGGVVAGTSAGAAIMSTTMFRHPPDILDVMKFGVHWGREINRGLGFIGPDFFVDQHFLVRGRLGRSLVIMQTIGYKLGFGIDENTALVVQNDEAEVIGDQGVLVMDLSEAYDDPKIPEFNLDGIRLSYLGKGDRYHLQTQKISLSQIKLNGDKIDPNDPYFQPYMSGDRFYPDLLAHSVLDDLLAHLIDSQQQEAIALAFNPLSSDRKACLGFKFTFWKGQDSLGYYTGALGVTSYTVLNIYAAVKPIQMKPVLYDELKSP</sequence>
<dbReference type="InterPro" id="IPR011811">
    <property type="entry name" value="Peptidase_S51_cyanophycinase"/>
</dbReference>
<keyword evidence="8" id="KW-0720">Serine protease</keyword>
<dbReference type="SUPFAM" id="SSF52317">
    <property type="entry name" value="Class I glutamine amidotransferase-like"/>
    <property type="match status" value="1"/>
</dbReference>
<keyword evidence="6" id="KW-0645">Protease</keyword>
<comment type="similarity">
    <text evidence="3">Belongs to the peptidase S51 family.</text>
</comment>
<accession>A0A1L9QXZ4</accession>
<name>A0A1L9QXZ4_9CYAN</name>
<dbReference type="CDD" id="cd03145">
    <property type="entry name" value="GAT1_cyanophycinase"/>
    <property type="match status" value="1"/>
</dbReference>
<evidence type="ECO:0000256" key="4">
    <source>
        <dbReference type="ARBA" id="ARBA00013115"/>
    </source>
</evidence>
<dbReference type="Gene3D" id="3.40.50.880">
    <property type="match status" value="1"/>
</dbReference>
<evidence type="ECO:0000313" key="9">
    <source>
        <dbReference type="EMBL" id="OJJ27550.1"/>
    </source>
</evidence>
<evidence type="ECO:0000256" key="6">
    <source>
        <dbReference type="ARBA" id="ARBA00022670"/>
    </source>
</evidence>
<dbReference type="GO" id="GO:0006508">
    <property type="term" value="P:proteolysis"/>
    <property type="evidence" value="ECO:0007669"/>
    <property type="project" value="UniProtKB-KW"/>
</dbReference>
<evidence type="ECO:0000256" key="8">
    <source>
        <dbReference type="ARBA" id="ARBA00022825"/>
    </source>
</evidence>
<comment type="caution">
    <text evidence="9">The sequence shown here is derived from an EMBL/GenBank/DDBJ whole genome shotgun (WGS) entry which is preliminary data.</text>
</comment>
<dbReference type="NCBIfam" id="TIGR02069">
    <property type="entry name" value="cyanophycinase"/>
    <property type="match status" value="1"/>
</dbReference>
<evidence type="ECO:0000256" key="5">
    <source>
        <dbReference type="ARBA" id="ARBA00015719"/>
    </source>
</evidence>
<evidence type="ECO:0000256" key="3">
    <source>
        <dbReference type="ARBA" id="ARBA00006534"/>
    </source>
</evidence>
<gene>
    <name evidence="9" type="ORF">BI308_00860</name>
</gene>
<dbReference type="EMBL" id="MLAW01000001">
    <property type="protein sequence ID" value="OJJ27550.1"/>
    <property type="molecule type" value="Genomic_DNA"/>
</dbReference>
<evidence type="ECO:0000256" key="7">
    <source>
        <dbReference type="ARBA" id="ARBA00022801"/>
    </source>
</evidence>
<keyword evidence="10" id="KW-1185">Reference proteome</keyword>
<protein>
    <recommendedName>
        <fullName evidence="5">Cyanophycinase</fullName>
        <ecNumber evidence="4">3.4.15.6</ecNumber>
    </recommendedName>
</protein>
<dbReference type="GO" id="GO:0008241">
    <property type="term" value="F:peptidyl-dipeptidase activity"/>
    <property type="evidence" value="ECO:0007669"/>
    <property type="project" value="UniProtKB-EC"/>
</dbReference>
<dbReference type="GO" id="GO:0008236">
    <property type="term" value="F:serine-type peptidase activity"/>
    <property type="evidence" value="ECO:0007669"/>
    <property type="project" value="UniProtKB-KW"/>
</dbReference>
<proteinExistence type="inferred from homology"/>
<evidence type="ECO:0000313" key="10">
    <source>
        <dbReference type="Proteomes" id="UP000183940"/>
    </source>
</evidence>
<dbReference type="EC" id="3.4.15.6" evidence="4"/>
<dbReference type="STRING" id="1925591.BI308_00860"/>
<comment type="catalytic activity">
    <reaction evidence="1">
        <text>[L-4-(L-arginin-2-N-yl)aspartate](n) + H2O = [L-4-(L-arginin-2-N-yl)aspartate](n-1) + L-4-(L-arginin-2-N-yl)aspartate</text>
        <dbReference type="Rhea" id="RHEA:12845"/>
        <dbReference type="Rhea" id="RHEA-COMP:13728"/>
        <dbReference type="Rhea" id="RHEA-COMP:13734"/>
        <dbReference type="ChEBI" id="CHEBI:15377"/>
        <dbReference type="ChEBI" id="CHEBI:137986"/>
        <dbReference type="ChEBI" id="CHEBI:137991"/>
        <dbReference type="EC" id="3.4.15.6"/>
    </reaction>
</comment>
<reference evidence="9" key="1">
    <citation type="submission" date="2016-10" db="EMBL/GenBank/DDBJ databases">
        <title>CRISPR-Cas defence system in Roseofilum reptotaenium: evidence of a bacteriophage-cyanobacterium arms race in the coral black band disease.</title>
        <authorList>
            <person name="Buerger P."/>
            <person name="Wood-Charlson E.M."/>
            <person name="Weynberg K.D."/>
            <person name="Willis B."/>
            <person name="Van Oppen M.J."/>
        </authorList>
    </citation>
    <scope>NUCLEOTIDE SEQUENCE [LARGE SCALE GENOMIC DNA]</scope>
    <source>
        <strain evidence="9">AO1-A</strain>
    </source>
</reference>
<dbReference type="Proteomes" id="UP000183940">
    <property type="component" value="Unassembled WGS sequence"/>
</dbReference>
<organism evidence="9 10">
    <name type="scientific">Roseofilum reptotaenium AO1-A</name>
    <dbReference type="NCBI Taxonomy" id="1925591"/>
    <lineage>
        <taxon>Bacteria</taxon>
        <taxon>Bacillati</taxon>
        <taxon>Cyanobacteriota</taxon>
        <taxon>Cyanophyceae</taxon>
        <taxon>Desertifilales</taxon>
        <taxon>Desertifilaceae</taxon>
        <taxon>Roseofilum</taxon>
    </lineage>
</organism>
<dbReference type="Pfam" id="PF03575">
    <property type="entry name" value="Peptidase_S51"/>
    <property type="match status" value="1"/>
</dbReference>
<comment type="function">
    <text evidence="2">Exopeptidase that catalyzes the hydrolytic cleavage of multi-L-arginyl-poly-L-aspartic acid (cyanophycin; a water-insoluble reserve polymer) into aspartate-arginine dipeptides.</text>
</comment>
<dbReference type="InterPro" id="IPR029062">
    <property type="entry name" value="Class_I_gatase-like"/>
</dbReference>
<evidence type="ECO:0000256" key="1">
    <source>
        <dbReference type="ARBA" id="ARBA00001092"/>
    </source>
</evidence>
<dbReference type="PANTHER" id="PTHR36175:SF1">
    <property type="entry name" value="CYANOPHYCINASE"/>
    <property type="match status" value="1"/>
</dbReference>
<dbReference type="InterPro" id="IPR005320">
    <property type="entry name" value="Peptidase_S51"/>
</dbReference>
<dbReference type="PANTHER" id="PTHR36175">
    <property type="entry name" value="CYANOPHYCINASE"/>
    <property type="match status" value="1"/>
</dbReference>
<evidence type="ECO:0000256" key="2">
    <source>
        <dbReference type="ARBA" id="ARBA00002039"/>
    </source>
</evidence>
<dbReference type="AlphaFoldDB" id="A0A1L9QXZ4"/>